<comment type="caution">
    <text evidence="2">The sequence shown here is derived from an EMBL/GenBank/DDBJ whole genome shotgun (WGS) entry which is preliminary data.</text>
</comment>
<organism evidence="2 3">
    <name type="scientific">Brumimicrobium salinarum</name>
    <dbReference type="NCBI Taxonomy" id="2058658"/>
    <lineage>
        <taxon>Bacteria</taxon>
        <taxon>Pseudomonadati</taxon>
        <taxon>Bacteroidota</taxon>
        <taxon>Flavobacteriia</taxon>
        <taxon>Flavobacteriales</taxon>
        <taxon>Crocinitomicaceae</taxon>
        <taxon>Brumimicrobium</taxon>
    </lineage>
</organism>
<dbReference type="InterPro" id="IPR035986">
    <property type="entry name" value="PKD_dom_sf"/>
</dbReference>
<dbReference type="SUPFAM" id="SSF49299">
    <property type="entry name" value="PKD domain"/>
    <property type="match status" value="2"/>
</dbReference>
<evidence type="ECO:0000313" key="2">
    <source>
        <dbReference type="EMBL" id="PKR79422.1"/>
    </source>
</evidence>
<gene>
    <name evidence="2" type="ORF">CW751_15210</name>
</gene>
<dbReference type="AlphaFoldDB" id="A0A2I0QYL6"/>
<dbReference type="CDD" id="cd00146">
    <property type="entry name" value="PKD"/>
    <property type="match status" value="2"/>
</dbReference>
<dbReference type="EMBL" id="PJNI01000076">
    <property type="protein sequence ID" value="PKR79422.1"/>
    <property type="molecule type" value="Genomic_DNA"/>
</dbReference>
<dbReference type="Gene3D" id="2.60.40.10">
    <property type="entry name" value="Immunoglobulins"/>
    <property type="match status" value="2"/>
</dbReference>
<dbReference type="OrthoDB" id="1491481at2"/>
<dbReference type="RefSeq" id="WP_119782978.1">
    <property type="nucleotide sequence ID" value="NZ_PJNI01000076.1"/>
</dbReference>
<protein>
    <recommendedName>
        <fullName evidence="1">PKD domain-containing protein</fullName>
    </recommendedName>
</protein>
<sequence>WNFGDGNASTLENPTHTYGSEGVFDVTLIVESNHGCRDTVENPSTVYPLPQVDFSPSDVCLSATTTFTNESNISNAFTNNSLTSWDWDFGDGNSSNQENPTHTYANSGDYITNLSVTSNHNCVATINKTVTVHP</sequence>
<dbReference type="Proteomes" id="UP000236654">
    <property type="component" value="Unassembled WGS sequence"/>
</dbReference>
<dbReference type="SMART" id="SM00089">
    <property type="entry name" value="PKD"/>
    <property type="match status" value="1"/>
</dbReference>
<feature type="non-terminal residue" evidence="2">
    <location>
        <position position="1"/>
    </location>
</feature>
<dbReference type="InterPro" id="IPR000601">
    <property type="entry name" value="PKD_dom"/>
</dbReference>
<dbReference type="InterPro" id="IPR013783">
    <property type="entry name" value="Ig-like_fold"/>
</dbReference>
<feature type="domain" description="PKD" evidence="1">
    <location>
        <begin position="1"/>
        <end position="46"/>
    </location>
</feature>
<evidence type="ECO:0000313" key="3">
    <source>
        <dbReference type="Proteomes" id="UP000236654"/>
    </source>
</evidence>
<keyword evidence="3" id="KW-1185">Reference proteome</keyword>
<feature type="domain" description="PKD" evidence="1">
    <location>
        <begin position="78"/>
        <end position="134"/>
    </location>
</feature>
<proteinExistence type="predicted"/>
<feature type="non-terminal residue" evidence="2">
    <location>
        <position position="134"/>
    </location>
</feature>
<evidence type="ECO:0000259" key="1">
    <source>
        <dbReference type="PROSITE" id="PS50093"/>
    </source>
</evidence>
<dbReference type="PROSITE" id="PS50093">
    <property type="entry name" value="PKD"/>
    <property type="match status" value="2"/>
</dbReference>
<dbReference type="Pfam" id="PF18911">
    <property type="entry name" value="PKD_4"/>
    <property type="match status" value="2"/>
</dbReference>
<accession>A0A2I0QYL6</accession>
<reference evidence="2 3" key="1">
    <citation type="submission" date="2017-12" db="EMBL/GenBank/DDBJ databases">
        <title>The draft genome sequence of Brumimicrobium saltpan LHR20.</title>
        <authorList>
            <person name="Do Z.-J."/>
            <person name="Luo H.-R."/>
        </authorList>
    </citation>
    <scope>NUCLEOTIDE SEQUENCE [LARGE SCALE GENOMIC DNA]</scope>
    <source>
        <strain evidence="2 3">LHR20</strain>
    </source>
</reference>
<dbReference type="InterPro" id="IPR022409">
    <property type="entry name" value="PKD/Chitinase_dom"/>
</dbReference>
<name>A0A2I0QYL6_9FLAO</name>